<evidence type="ECO:0000313" key="5">
    <source>
        <dbReference type="Proteomes" id="UP000030687"/>
    </source>
</evidence>
<dbReference type="EMBL" id="KI536799">
    <property type="protein sequence ID" value="ESR44742.1"/>
    <property type="molecule type" value="Genomic_DNA"/>
</dbReference>
<dbReference type="FunCoup" id="V4SVF1">
    <property type="interactions" value="460"/>
</dbReference>
<evidence type="ECO:0000256" key="1">
    <source>
        <dbReference type="SAM" id="MobiDB-lite"/>
    </source>
</evidence>
<dbReference type="SMART" id="SM00719">
    <property type="entry name" value="Plus3"/>
    <property type="match status" value="1"/>
</dbReference>
<dbReference type="OMA" id="THVEREP"/>
<proteinExistence type="predicted"/>
<dbReference type="InterPro" id="IPR045894">
    <property type="entry name" value="At5g08430-like"/>
</dbReference>
<dbReference type="InParanoid" id="V4SVF1"/>
<dbReference type="AlphaFoldDB" id="V4SVF1"/>
<dbReference type="Proteomes" id="UP000030687">
    <property type="component" value="Unassembled WGS sequence"/>
</dbReference>
<dbReference type="Pfam" id="PF02201">
    <property type="entry name" value="SWIB"/>
    <property type="match status" value="1"/>
</dbReference>
<feature type="compositionally biased region" description="Acidic residues" evidence="1">
    <location>
        <begin position="51"/>
        <end position="66"/>
    </location>
</feature>
<keyword evidence="5" id="KW-1185">Reference proteome</keyword>
<evidence type="ECO:0000259" key="3">
    <source>
        <dbReference type="PROSITE" id="PS51925"/>
    </source>
</evidence>
<feature type="domain" description="DM2" evidence="3">
    <location>
        <begin position="90"/>
        <end position="173"/>
    </location>
</feature>
<dbReference type="Gene3D" id="1.10.245.10">
    <property type="entry name" value="SWIB/MDM2 domain"/>
    <property type="match status" value="1"/>
</dbReference>
<dbReference type="PANTHER" id="PTHR46851">
    <property type="entry name" value="OS01G0884500 PROTEIN"/>
    <property type="match status" value="1"/>
</dbReference>
<dbReference type="EMBL" id="KI536799">
    <property type="protein sequence ID" value="ESR44743.1"/>
    <property type="molecule type" value="Genomic_DNA"/>
</dbReference>
<organism evidence="4 5">
    <name type="scientific">Citrus clementina</name>
    <name type="common">Clementine</name>
    <name type="synonym">Citrus deliciosa x Citrus sinensis</name>
    <dbReference type="NCBI Taxonomy" id="85681"/>
    <lineage>
        <taxon>Eukaryota</taxon>
        <taxon>Viridiplantae</taxon>
        <taxon>Streptophyta</taxon>
        <taxon>Embryophyta</taxon>
        <taxon>Tracheophyta</taxon>
        <taxon>Spermatophyta</taxon>
        <taxon>Magnoliopsida</taxon>
        <taxon>eudicotyledons</taxon>
        <taxon>Gunneridae</taxon>
        <taxon>Pentapetalae</taxon>
        <taxon>rosids</taxon>
        <taxon>malvids</taxon>
        <taxon>Sapindales</taxon>
        <taxon>Rutaceae</taxon>
        <taxon>Aurantioideae</taxon>
        <taxon>Citrus</taxon>
    </lineage>
</organism>
<protein>
    <submittedName>
        <fullName evidence="4">Uncharacterized protein</fullName>
    </submittedName>
</protein>
<dbReference type="KEGG" id="cic:CICLE_v100004082m"/>
<dbReference type="PROSITE" id="PS51360">
    <property type="entry name" value="PLUS3"/>
    <property type="match status" value="1"/>
</dbReference>
<dbReference type="OrthoDB" id="1870062at2759"/>
<dbReference type="SUPFAM" id="SSF159042">
    <property type="entry name" value="Plus3-like"/>
    <property type="match status" value="1"/>
</dbReference>
<feature type="compositionally biased region" description="Polar residues" evidence="1">
    <location>
        <begin position="437"/>
        <end position="459"/>
    </location>
</feature>
<dbReference type="GO" id="GO:0003677">
    <property type="term" value="F:DNA binding"/>
    <property type="evidence" value="ECO:0007669"/>
    <property type="project" value="InterPro"/>
</dbReference>
<accession>V4SVF1</accession>
<dbReference type="Gramene" id="ESR44743">
    <property type="protein sequence ID" value="ESR44743"/>
    <property type="gene ID" value="CICLE_v100004082mg"/>
</dbReference>
<feature type="domain" description="Plus3" evidence="2">
    <location>
        <begin position="236"/>
        <end position="361"/>
    </location>
</feature>
<dbReference type="PANTHER" id="PTHR46851:SF23">
    <property type="entry name" value="SWIB_MDM2 DOMAIN-CONTAINING PROTEIN"/>
    <property type="match status" value="1"/>
</dbReference>
<dbReference type="Gene3D" id="3.90.70.200">
    <property type="entry name" value="Plus-3 domain"/>
    <property type="match status" value="1"/>
</dbReference>
<dbReference type="Gramene" id="ESR44742">
    <property type="protein sequence ID" value="ESR44742"/>
    <property type="gene ID" value="CICLE_v100004082mg"/>
</dbReference>
<reference evidence="4 5" key="1">
    <citation type="submission" date="2013-10" db="EMBL/GenBank/DDBJ databases">
        <authorList>
            <consortium name="International Citrus Genome Consortium"/>
            <person name="Jenkins J."/>
            <person name="Schmutz J."/>
            <person name="Prochnik S."/>
            <person name="Rokhsar D."/>
            <person name="Gmitter F."/>
            <person name="Ollitrault P."/>
            <person name="Machado M."/>
            <person name="Talon M."/>
            <person name="Wincker P."/>
            <person name="Jaillon O."/>
            <person name="Morgante M."/>
        </authorList>
    </citation>
    <scope>NUCLEOTIDE SEQUENCE</scope>
    <source>
        <strain evidence="5">cv. Clemenules</strain>
    </source>
</reference>
<dbReference type="PROSITE" id="PS51925">
    <property type="entry name" value="SWIB_MDM2"/>
    <property type="match status" value="1"/>
</dbReference>
<feature type="region of interest" description="Disordered" evidence="1">
    <location>
        <begin position="435"/>
        <end position="459"/>
    </location>
</feature>
<dbReference type="CDD" id="cd10567">
    <property type="entry name" value="SWIB-MDM2_like"/>
    <property type="match status" value="1"/>
</dbReference>
<dbReference type="InterPro" id="IPR036128">
    <property type="entry name" value="Plus3-like_sf"/>
</dbReference>
<dbReference type="Pfam" id="PF03126">
    <property type="entry name" value="Plus-3"/>
    <property type="match status" value="1"/>
</dbReference>
<feature type="non-terminal residue" evidence="4">
    <location>
        <position position="1"/>
    </location>
</feature>
<dbReference type="eggNOG" id="KOG1946">
    <property type="taxonomic scope" value="Eukaryota"/>
</dbReference>
<dbReference type="InterPro" id="IPR036885">
    <property type="entry name" value="SWIB_MDM2_dom_sf"/>
</dbReference>
<dbReference type="InterPro" id="IPR004343">
    <property type="entry name" value="Plus-3_dom"/>
</dbReference>
<sequence>CKIDFSDPENSYFYEYWQIIKDKERLTSEQVISAYNRLKSGELYSGASDSFESDEGKDDSDESEDDSQIRKRKRSKGKVSVANRKVKSSRKEFVGWGSRPLLEFLASIGKDTTRELSDDAITTIISGYCKENKLFHPERKRKIICDARLKALFGRKSVNKNSVPKLLTIHLAENLDLLEEEFGSCSEIEVEEDLEACKRQSNSVKRSHTKEVVGDVQKNSHTKEVVMNVQESCFASVVPKNIKHVYLRKSLVEELSKQLETFEAKVMGSFVRVRSDPNDYLQKNSHQLVQVSGIHKTSVNAEILLELSDRVKWVPICNLSNDDFSEEECEDLRQRVKNGLANRPTVVELRQKAVCLHEDITKHWIARELDILRKCVDRANEKGWRRQLYVDMDKLLKLQTPSEQSRLLNEIPEVIADIIELQPDCVDSTQIDEKENIGTSPESGHQRTYTSPAQNLKSNGVSCHLNDSTDTAAMVTEDKTQITAPSGQQYGVGSHNEAYGSGLSCVRAMKPSGNEAPNTAADLAADGMTEMNKRGEENSNDVAQRSGMAIEMHNSSSSEHDSHNPVLVDQTNEFELVVKDIQEVKKTMKEVLEGFKDLKEQMRLKLSS</sequence>
<gene>
    <name evidence="4" type="ORF">CICLE_v100004082mg</name>
</gene>
<dbReference type="Pfam" id="PF25980">
    <property type="entry name" value="NERD_plant"/>
    <property type="match status" value="1"/>
</dbReference>
<dbReference type="SUPFAM" id="SSF47592">
    <property type="entry name" value="SWIB/MDM2 domain"/>
    <property type="match status" value="1"/>
</dbReference>
<evidence type="ECO:0000313" key="4">
    <source>
        <dbReference type="EMBL" id="ESR44742.1"/>
    </source>
</evidence>
<evidence type="ECO:0000259" key="2">
    <source>
        <dbReference type="PROSITE" id="PS51360"/>
    </source>
</evidence>
<dbReference type="STRING" id="85681.V4SVF1"/>
<feature type="region of interest" description="Disordered" evidence="1">
    <location>
        <begin position="44"/>
        <end position="74"/>
    </location>
</feature>
<dbReference type="InterPro" id="IPR058668">
    <property type="entry name" value="NERD_dom"/>
</dbReference>
<name>V4SVF1_CITCL</name>
<dbReference type="InterPro" id="IPR003121">
    <property type="entry name" value="SWIB_MDM2_domain"/>
</dbReference>